<sequence length="225" mass="25670">MIVKERVIAPSGLKVNVFSPNYFFRQGVIEWVKQMPAAHSSKGAQEISVLHFADNFYQLEWSRRPKLPAGKVVIVVNTRQLSELSGIFYGDRVSIISDNSSMLALSEAINQLQDCDDEPQAANEDILLTFGELAFMWGYLQRGHVGGNAKQNSRYKRNVMKKLGVQTEVGLLTKFQLLYLLDMTSRQKKIRIRSNKRSTGVRESLALSLLPETLKKRRPRQRIMQ</sequence>
<dbReference type="RefSeq" id="WP_154682048.1">
    <property type="nucleotide sequence ID" value="NZ_CP046115.1"/>
</dbReference>
<evidence type="ECO:0000313" key="1">
    <source>
        <dbReference type="EMBL" id="QGN39754.1"/>
    </source>
</evidence>
<accession>A0A6B8N041</accession>
<gene>
    <name evidence="1" type="ORF">GJ746_21705</name>
</gene>
<dbReference type="Proteomes" id="UP000427108">
    <property type="component" value="Chromosome"/>
</dbReference>
<organism evidence="1 2">
    <name type="scientific">Klebsiella oxytoca</name>
    <dbReference type="NCBI Taxonomy" id="571"/>
    <lineage>
        <taxon>Bacteria</taxon>
        <taxon>Pseudomonadati</taxon>
        <taxon>Pseudomonadota</taxon>
        <taxon>Gammaproteobacteria</taxon>
        <taxon>Enterobacterales</taxon>
        <taxon>Enterobacteriaceae</taxon>
        <taxon>Klebsiella/Raoultella group</taxon>
        <taxon>Klebsiella</taxon>
    </lineage>
</organism>
<evidence type="ECO:0000313" key="2">
    <source>
        <dbReference type="Proteomes" id="UP000427108"/>
    </source>
</evidence>
<proteinExistence type="predicted"/>
<name>A0A6B8N041_KLEOX</name>
<dbReference type="EMBL" id="CP046115">
    <property type="protein sequence ID" value="QGN39754.1"/>
    <property type="molecule type" value="Genomic_DNA"/>
</dbReference>
<dbReference type="AlphaFoldDB" id="A0A6B8N041"/>
<reference evidence="1 2" key="1">
    <citation type="submission" date="2019-11" db="EMBL/GenBank/DDBJ databases">
        <title>Isolation and Application of One Kind of P-Hydroxybenzoic Acid Degrading Bacterium in Mitigating Cropping Obstacle of Cucumber.</title>
        <authorList>
            <person name="Wu F."/>
            <person name="An Y."/>
        </authorList>
    </citation>
    <scope>NUCLEOTIDE SEQUENCE [LARGE SCALE GENOMIC DNA]</scope>
    <source>
        <strain evidence="1 2">P620</strain>
    </source>
</reference>
<protein>
    <submittedName>
        <fullName evidence="1">Uncharacterized protein</fullName>
    </submittedName>
</protein>
<dbReference type="OrthoDB" id="9859539at2"/>